<dbReference type="STRING" id="72664.V4KLD0"/>
<dbReference type="eggNOG" id="ENOG502QS7T">
    <property type="taxonomic scope" value="Eukaryota"/>
</dbReference>
<dbReference type="AlphaFoldDB" id="V4KLD0"/>
<dbReference type="PANTHER" id="PTHR34484">
    <property type="entry name" value="OS02G0832600 PROTEIN"/>
    <property type="match status" value="1"/>
</dbReference>
<keyword evidence="2" id="KW-1185">Reference proteome</keyword>
<accession>V4KLD0</accession>
<evidence type="ECO:0000313" key="1">
    <source>
        <dbReference type="EMBL" id="ESQ38715.1"/>
    </source>
</evidence>
<name>V4KLD0_EUTSA</name>
<reference evidence="1 2" key="1">
    <citation type="journal article" date="2013" name="Front. Plant Sci.">
        <title>The Reference Genome of the Halophytic Plant Eutrema salsugineum.</title>
        <authorList>
            <person name="Yang R."/>
            <person name="Jarvis D.E."/>
            <person name="Chen H."/>
            <person name="Beilstein M.A."/>
            <person name="Grimwood J."/>
            <person name="Jenkins J."/>
            <person name="Shu S."/>
            <person name="Prochnik S."/>
            <person name="Xin M."/>
            <person name="Ma C."/>
            <person name="Schmutz J."/>
            <person name="Wing R.A."/>
            <person name="Mitchell-Olds T."/>
            <person name="Schumaker K.S."/>
            <person name="Wang X."/>
        </authorList>
    </citation>
    <scope>NUCLEOTIDE SEQUENCE [LARGE SCALE GENOMIC DNA]</scope>
</reference>
<feature type="non-terminal residue" evidence="1">
    <location>
        <position position="1"/>
    </location>
</feature>
<proteinExistence type="predicted"/>
<gene>
    <name evidence="1" type="ORF">EUTSA_v10029262mg</name>
</gene>
<dbReference type="KEGG" id="eus:EUTSA_v10029262mg"/>
<dbReference type="Gramene" id="ESQ38715">
    <property type="protein sequence ID" value="ESQ38715"/>
    <property type="gene ID" value="EUTSA_v10029262mg"/>
</dbReference>
<sequence length="246" mass="28130">SQPPATMNNPPLTMNPPNFSLNSNLINPNNYGHNWNGKKMEPIRRMHNSGIRTGPTGTRLQQLHGSGSRIDPPALNKLKSQNSLKTFCPKKKYSNRYVPHAPRNTSSFIISANKSGGIAELVSPCPVTPMVLPTPNFSPSEKVLSDMAKEEWGVDSHGTMKGLIRLRSDDHDLSRYKMVYPSFCGRFEHKNVLENRVNYQDSNIAQLKEYNLTMKERLFMMEREFRDFRRRLESLEKHVTEDANGW</sequence>
<protein>
    <submittedName>
        <fullName evidence="1">Uncharacterized protein</fullName>
    </submittedName>
</protein>
<dbReference type="PANTHER" id="PTHR34484:SF2">
    <property type="entry name" value="OS02G0832600 PROTEIN"/>
    <property type="match status" value="1"/>
</dbReference>
<dbReference type="EMBL" id="KI517537">
    <property type="protein sequence ID" value="ESQ38715.1"/>
    <property type="molecule type" value="Genomic_DNA"/>
</dbReference>
<organism evidence="1 2">
    <name type="scientific">Eutrema salsugineum</name>
    <name type="common">Saltwater cress</name>
    <name type="synonym">Sisymbrium salsugineum</name>
    <dbReference type="NCBI Taxonomy" id="72664"/>
    <lineage>
        <taxon>Eukaryota</taxon>
        <taxon>Viridiplantae</taxon>
        <taxon>Streptophyta</taxon>
        <taxon>Embryophyta</taxon>
        <taxon>Tracheophyta</taxon>
        <taxon>Spermatophyta</taxon>
        <taxon>Magnoliopsida</taxon>
        <taxon>eudicotyledons</taxon>
        <taxon>Gunneridae</taxon>
        <taxon>Pentapetalae</taxon>
        <taxon>rosids</taxon>
        <taxon>malvids</taxon>
        <taxon>Brassicales</taxon>
        <taxon>Brassicaceae</taxon>
        <taxon>Eutremeae</taxon>
        <taxon>Eutrema</taxon>
    </lineage>
</organism>
<evidence type="ECO:0000313" key="2">
    <source>
        <dbReference type="Proteomes" id="UP000030689"/>
    </source>
</evidence>
<dbReference type="Proteomes" id="UP000030689">
    <property type="component" value="Unassembled WGS sequence"/>
</dbReference>